<evidence type="ECO:0000313" key="11">
    <source>
        <dbReference type="EMBL" id="MBP1889110.1"/>
    </source>
</evidence>
<dbReference type="Gene3D" id="2.30.250.10">
    <property type="entry name" value="Aminopeptidase i, Domain 2"/>
    <property type="match status" value="1"/>
</dbReference>
<comment type="similarity">
    <text evidence="2 9">Belongs to the peptidase M18 family.</text>
</comment>
<keyword evidence="8 9" id="KW-0482">Metalloprotease</keyword>
<evidence type="ECO:0000256" key="10">
    <source>
        <dbReference type="RuleBase" id="RU004387"/>
    </source>
</evidence>
<dbReference type="PANTHER" id="PTHR28570">
    <property type="entry name" value="ASPARTYL AMINOPEPTIDASE"/>
    <property type="match status" value="1"/>
</dbReference>
<dbReference type="GO" id="GO:0004177">
    <property type="term" value="F:aminopeptidase activity"/>
    <property type="evidence" value="ECO:0007669"/>
    <property type="project" value="UniProtKB-KW"/>
</dbReference>
<evidence type="ECO:0000256" key="5">
    <source>
        <dbReference type="ARBA" id="ARBA00022723"/>
    </source>
</evidence>
<keyword evidence="12" id="KW-1185">Reference proteome</keyword>
<dbReference type="InterPro" id="IPR023358">
    <property type="entry name" value="Peptidase_M18_dom2"/>
</dbReference>
<dbReference type="InterPro" id="IPR001948">
    <property type="entry name" value="Peptidase_M18"/>
</dbReference>
<name>A0ABS4EYP2_9CLOT</name>
<keyword evidence="4 9" id="KW-0645">Protease</keyword>
<dbReference type="EMBL" id="JAGGJZ010000002">
    <property type="protein sequence ID" value="MBP1889110.1"/>
    <property type="molecule type" value="Genomic_DNA"/>
</dbReference>
<evidence type="ECO:0000256" key="7">
    <source>
        <dbReference type="ARBA" id="ARBA00022833"/>
    </source>
</evidence>
<dbReference type="Proteomes" id="UP000783390">
    <property type="component" value="Unassembled WGS sequence"/>
</dbReference>
<keyword evidence="7 9" id="KW-0862">Zinc</keyword>
<sequence length="432" mass="47788">MEKKLATELIDFLYNSPTAYHAASSVKDMLDNNGFTELFEKDSWSLEKGKKYYLVKNDSAVIAFKVGNGDIEKDGFRIIGSHTDAPGFKIKPNAEMKSEDHYVRLNTEVYGGPILYTWFDRPLGIAGRVILKGKSPLKPEVRLVNVNKPVLIIPSLAIHMNRSVNDGYAFNKQKDTLPLVGFVNEKLEKEGYLISLLTKELGVNKEDILDFDLFLYEYEKGCIMGINDEFISSGKLDDQWMVFAGIKALMNSTDIDSTKVMICIDNEEIGSLTAQGAQSNFIRRTLERISIALSKNTEEFFRALSNSLMISADLAHAVHPNLPEKHDPSNRPVLGNGPVLKIAASGSYSTEGVAAGVFESVCKEANVPMQKFVNRSDVRGGTTIGPMSAADLCIPVVDMGAPILGMHSVRELATVKDNFYTIEAFTKFFSLN</sequence>
<protein>
    <recommendedName>
        <fullName evidence="10">M18 family aminopeptidase</fullName>
        <ecNumber evidence="10">3.4.11.-</ecNumber>
    </recommendedName>
</protein>
<dbReference type="Gene3D" id="3.40.630.10">
    <property type="entry name" value="Zn peptidases"/>
    <property type="match status" value="1"/>
</dbReference>
<keyword evidence="5 9" id="KW-0479">Metal-binding</keyword>
<dbReference type="SUPFAM" id="SSF53187">
    <property type="entry name" value="Zn-dependent exopeptidases"/>
    <property type="match status" value="1"/>
</dbReference>
<keyword evidence="6 9" id="KW-0378">Hydrolase</keyword>
<evidence type="ECO:0000313" key="12">
    <source>
        <dbReference type="Proteomes" id="UP000783390"/>
    </source>
</evidence>
<comment type="cofactor">
    <cofactor evidence="1 10">
        <name>Zn(2+)</name>
        <dbReference type="ChEBI" id="CHEBI:29105"/>
    </cofactor>
</comment>
<dbReference type="SUPFAM" id="SSF101821">
    <property type="entry name" value="Aminopeptidase/glucanase lid domain"/>
    <property type="match status" value="1"/>
</dbReference>
<dbReference type="PRINTS" id="PR00932">
    <property type="entry name" value="AMINO1PTASE"/>
</dbReference>
<keyword evidence="3 9" id="KW-0031">Aminopeptidase</keyword>
<dbReference type="RefSeq" id="WP_209795834.1">
    <property type="nucleotide sequence ID" value="NZ_JAGGJZ010000002.1"/>
</dbReference>
<evidence type="ECO:0000256" key="9">
    <source>
        <dbReference type="RuleBase" id="RU004386"/>
    </source>
</evidence>
<gene>
    <name evidence="11" type="ORF">J2Z53_000691</name>
</gene>
<evidence type="ECO:0000256" key="1">
    <source>
        <dbReference type="ARBA" id="ARBA00001947"/>
    </source>
</evidence>
<dbReference type="EC" id="3.4.11.-" evidence="10"/>
<evidence type="ECO:0000256" key="6">
    <source>
        <dbReference type="ARBA" id="ARBA00022801"/>
    </source>
</evidence>
<dbReference type="Pfam" id="PF02127">
    <property type="entry name" value="Peptidase_M18"/>
    <property type="match status" value="1"/>
</dbReference>
<dbReference type="CDD" id="cd05658">
    <property type="entry name" value="M18_DAP"/>
    <property type="match status" value="1"/>
</dbReference>
<dbReference type="PANTHER" id="PTHR28570:SF3">
    <property type="entry name" value="ASPARTYL AMINOPEPTIDASE"/>
    <property type="match status" value="1"/>
</dbReference>
<evidence type="ECO:0000256" key="3">
    <source>
        <dbReference type="ARBA" id="ARBA00022438"/>
    </source>
</evidence>
<evidence type="ECO:0000256" key="2">
    <source>
        <dbReference type="ARBA" id="ARBA00008290"/>
    </source>
</evidence>
<evidence type="ECO:0000256" key="4">
    <source>
        <dbReference type="ARBA" id="ARBA00022670"/>
    </source>
</evidence>
<proteinExistence type="inferred from homology"/>
<organism evidence="11 12">
    <name type="scientific">Clostridium moniliforme</name>
    <dbReference type="NCBI Taxonomy" id="39489"/>
    <lineage>
        <taxon>Bacteria</taxon>
        <taxon>Bacillati</taxon>
        <taxon>Bacillota</taxon>
        <taxon>Clostridia</taxon>
        <taxon>Eubacteriales</taxon>
        <taxon>Clostridiaceae</taxon>
        <taxon>Clostridium</taxon>
    </lineage>
</organism>
<reference evidence="11 12" key="1">
    <citation type="submission" date="2021-03" db="EMBL/GenBank/DDBJ databases">
        <title>Genomic Encyclopedia of Type Strains, Phase IV (KMG-IV): sequencing the most valuable type-strain genomes for metagenomic binning, comparative biology and taxonomic classification.</title>
        <authorList>
            <person name="Goeker M."/>
        </authorList>
    </citation>
    <scope>NUCLEOTIDE SEQUENCE [LARGE SCALE GENOMIC DNA]</scope>
    <source>
        <strain evidence="11 12">DSM 3984</strain>
    </source>
</reference>
<evidence type="ECO:0000256" key="8">
    <source>
        <dbReference type="ARBA" id="ARBA00023049"/>
    </source>
</evidence>
<dbReference type="NCBIfam" id="NF002759">
    <property type="entry name" value="PRK02813.1"/>
    <property type="match status" value="1"/>
</dbReference>
<accession>A0ABS4EYP2</accession>
<comment type="caution">
    <text evidence="11">The sequence shown here is derived from an EMBL/GenBank/DDBJ whole genome shotgun (WGS) entry which is preliminary data.</text>
</comment>